<dbReference type="KEGG" id="btab:109029994"/>
<evidence type="ECO:0000256" key="2">
    <source>
        <dbReference type="SAM" id="SignalP"/>
    </source>
</evidence>
<evidence type="ECO:0000313" key="3">
    <source>
        <dbReference type="EMBL" id="CAH0388366.1"/>
    </source>
</evidence>
<dbReference type="Pfam" id="PF07898">
    <property type="entry name" value="DUF1676"/>
    <property type="match status" value="1"/>
</dbReference>
<dbReference type="PANTHER" id="PTHR21879:SF25">
    <property type="entry name" value="OSIRIS 24"/>
    <property type="match status" value="1"/>
</dbReference>
<keyword evidence="4" id="KW-1185">Reference proteome</keyword>
<dbReference type="AlphaFoldDB" id="A0A9P0A7R9"/>
<name>A0A9P0A7R9_BEMTA</name>
<gene>
    <name evidence="3" type="ORF">BEMITA_LOCUS7283</name>
</gene>
<organism evidence="3 4">
    <name type="scientific">Bemisia tabaci</name>
    <name type="common">Sweetpotato whitefly</name>
    <name type="synonym">Aleurodes tabaci</name>
    <dbReference type="NCBI Taxonomy" id="7038"/>
    <lineage>
        <taxon>Eukaryota</taxon>
        <taxon>Metazoa</taxon>
        <taxon>Ecdysozoa</taxon>
        <taxon>Arthropoda</taxon>
        <taxon>Hexapoda</taxon>
        <taxon>Insecta</taxon>
        <taxon>Pterygota</taxon>
        <taxon>Neoptera</taxon>
        <taxon>Paraneoptera</taxon>
        <taxon>Hemiptera</taxon>
        <taxon>Sternorrhyncha</taxon>
        <taxon>Aleyrodoidea</taxon>
        <taxon>Aleyrodidae</taxon>
        <taxon>Aleyrodinae</taxon>
        <taxon>Bemisia</taxon>
    </lineage>
</organism>
<dbReference type="Pfam" id="PF07841">
    <property type="entry name" value="DM4_12"/>
    <property type="match status" value="1"/>
</dbReference>
<dbReference type="OrthoDB" id="6334967at2759"/>
<feature type="signal peptide" evidence="2">
    <location>
        <begin position="1"/>
        <end position="33"/>
    </location>
</feature>
<accession>A0A9P0A7R9</accession>
<protein>
    <submittedName>
        <fullName evidence="3">Uncharacterized protein</fullName>
    </submittedName>
</protein>
<dbReference type="InterPro" id="IPR006631">
    <property type="entry name" value="DM4_12"/>
</dbReference>
<feature type="region of interest" description="Disordered" evidence="1">
    <location>
        <begin position="75"/>
        <end position="96"/>
    </location>
</feature>
<dbReference type="Proteomes" id="UP001152759">
    <property type="component" value="Chromosome 4"/>
</dbReference>
<evidence type="ECO:0000256" key="1">
    <source>
        <dbReference type="SAM" id="MobiDB-lite"/>
    </source>
</evidence>
<feature type="region of interest" description="Disordered" evidence="1">
    <location>
        <begin position="320"/>
        <end position="340"/>
    </location>
</feature>
<dbReference type="PANTHER" id="PTHR21879">
    <property type="entry name" value="FI03362P-RELATED-RELATED"/>
    <property type="match status" value="1"/>
</dbReference>
<feature type="compositionally biased region" description="Low complexity" evidence="1">
    <location>
        <begin position="322"/>
        <end position="337"/>
    </location>
</feature>
<feature type="chain" id="PRO_5040434587" evidence="2">
    <location>
        <begin position="34"/>
        <end position="504"/>
    </location>
</feature>
<evidence type="ECO:0000313" key="4">
    <source>
        <dbReference type="Proteomes" id="UP001152759"/>
    </source>
</evidence>
<proteinExistence type="predicted"/>
<feature type="compositionally biased region" description="Low complexity" evidence="1">
    <location>
        <begin position="75"/>
        <end position="95"/>
    </location>
</feature>
<keyword evidence="2" id="KW-0732">Signal</keyword>
<dbReference type="GO" id="GO:0016020">
    <property type="term" value="C:membrane"/>
    <property type="evidence" value="ECO:0007669"/>
    <property type="project" value="TreeGrafter"/>
</dbReference>
<reference evidence="3" key="1">
    <citation type="submission" date="2021-12" db="EMBL/GenBank/DDBJ databases">
        <authorList>
            <person name="King R."/>
        </authorList>
    </citation>
    <scope>NUCLEOTIDE SEQUENCE</scope>
</reference>
<sequence length="504" mass="55427">MDLKKNAPLISIKLIMSLLIVLFVSIMSVRTEADSLCFRYDKRINKLVKLLDNFLSRDSIQLLDGIVIKKYKNQKSSGSVSNSSDSNKNSDVNSDPILNQDNKFVFQISNMSNSVSENQCSDFDDYIFQKLGDFFTEKVIDIRIPLVLDQSLSTENAETARVFSKSPFLTGFGLGFLAFGLKKLLLPLFIGAQIIKSILIAMFLPSILGSVGKLVGKGVSTFAQSSGSSGLGGGGGGDSISDFDFKDTGAASSNTNTNTFGDSEGAGSETGYNGVWTFPDKSPAASAIYRNPAASYAPLTTGYGASQNNYVASFGTDFNPPKSSTSSKYSSKFNSDSNKTKQQYGISESFYTKEKQQDYKVFQNIPSSSQLLANYDPFYSPLLSRIDAVFKTLGYTVESCREKLVCFMYKNPAKYAPYSNLISAQLSRELNELRKPSTDNPEILRFFRYMKAAKDGQDGQECDLIYPGCTVPRAPNDSPPMVSTFNDINKLVHARHLRFQQGKT</sequence>
<dbReference type="EMBL" id="OU963865">
    <property type="protein sequence ID" value="CAH0388366.1"/>
    <property type="molecule type" value="Genomic_DNA"/>
</dbReference>
<dbReference type="InterPro" id="IPR012464">
    <property type="entry name" value="DUF1676"/>
</dbReference>